<evidence type="ECO:0000313" key="2">
    <source>
        <dbReference type="WBParaSite" id="ES5_v2.g11429.t1"/>
    </source>
</evidence>
<proteinExistence type="predicted"/>
<accession>A0AC34F3A1</accession>
<dbReference type="Proteomes" id="UP000887579">
    <property type="component" value="Unplaced"/>
</dbReference>
<reference evidence="2" key="1">
    <citation type="submission" date="2022-11" db="UniProtKB">
        <authorList>
            <consortium name="WormBaseParasite"/>
        </authorList>
    </citation>
    <scope>IDENTIFICATION</scope>
</reference>
<sequence length="405" mass="45438">MDTFANQQPPLPSPSPNNSGCRHGYHEEEKSTTRSSTTLSQPSSHFRQNATTTSRQTNKKFEPYSQSRCRQRSGFIPYGSLQEQHQEQRPQQAAAFVPYSSLNEKERSPQQFGNYGYENTNNGRPQQPPWHSNDGRNANSHRNNYPNFNQNYQPTTSFNNQSNRGGDRRTPAPESNRGRSRTPGPRFNNDRGRTPVNDVFDTTKNYSSNQRQYRGQNQRGRNNYNNTGRGRGRGQARTPAYNQRSRTPNNDGFENRRPPPRASSRAPSVVPSRAPSRAPSCAPSRAASRAPSRAASRPPSRAASRAPSRAASKAPSRAASQQPAKRRQTKAKNKKASSRTSASKKSKIPYGEIELSCHVSGMMDIFCNEIIDDAFVPNVFAHPEVITYENEFNDVAQLIDYLCKN</sequence>
<evidence type="ECO:0000313" key="1">
    <source>
        <dbReference type="Proteomes" id="UP000887579"/>
    </source>
</evidence>
<protein>
    <submittedName>
        <fullName evidence="2">Uncharacterized protein</fullName>
    </submittedName>
</protein>
<organism evidence="1 2">
    <name type="scientific">Panagrolaimus sp. ES5</name>
    <dbReference type="NCBI Taxonomy" id="591445"/>
    <lineage>
        <taxon>Eukaryota</taxon>
        <taxon>Metazoa</taxon>
        <taxon>Ecdysozoa</taxon>
        <taxon>Nematoda</taxon>
        <taxon>Chromadorea</taxon>
        <taxon>Rhabditida</taxon>
        <taxon>Tylenchina</taxon>
        <taxon>Panagrolaimomorpha</taxon>
        <taxon>Panagrolaimoidea</taxon>
        <taxon>Panagrolaimidae</taxon>
        <taxon>Panagrolaimus</taxon>
    </lineage>
</organism>
<dbReference type="WBParaSite" id="ES5_v2.g11429.t1">
    <property type="protein sequence ID" value="ES5_v2.g11429.t1"/>
    <property type="gene ID" value="ES5_v2.g11429"/>
</dbReference>
<name>A0AC34F3A1_9BILA</name>